<dbReference type="InterPro" id="IPR055348">
    <property type="entry name" value="DctQ"/>
</dbReference>
<evidence type="ECO:0000313" key="12">
    <source>
        <dbReference type="Proteomes" id="UP001520878"/>
    </source>
</evidence>
<gene>
    <name evidence="11" type="ORF">LJ739_16755</name>
</gene>
<keyword evidence="3" id="KW-1003">Cell membrane</keyword>
<name>A0ABS8GBD7_9ALTE</name>
<keyword evidence="2 9" id="KW-0813">Transport</keyword>
<feature type="transmembrane region" description="Helical" evidence="9">
    <location>
        <begin position="94"/>
        <end position="120"/>
    </location>
</feature>
<evidence type="ECO:0000256" key="2">
    <source>
        <dbReference type="ARBA" id="ARBA00022448"/>
    </source>
</evidence>
<dbReference type="PANTHER" id="PTHR35011">
    <property type="entry name" value="2,3-DIKETO-L-GULONATE TRAP TRANSPORTER SMALL PERMEASE PROTEIN YIAM"/>
    <property type="match status" value="1"/>
</dbReference>
<evidence type="ECO:0000256" key="7">
    <source>
        <dbReference type="ARBA" id="ARBA00023136"/>
    </source>
</evidence>
<comment type="similarity">
    <text evidence="8 9">Belongs to the TRAP transporter small permease family.</text>
</comment>
<comment type="subcellular location">
    <subcellularLocation>
        <location evidence="1 9">Cell inner membrane</location>
        <topology evidence="1 9">Multi-pass membrane protein</topology>
    </subcellularLocation>
</comment>
<dbReference type="EMBL" id="JAJEWP010000006">
    <property type="protein sequence ID" value="MCC2617905.1"/>
    <property type="molecule type" value="Genomic_DNA"/>
</dbReference>
<reference evidence="11 12" key="1">
    <citation type="submission" date="2021-10" db="EMBL/GenBank/DDBJ databases">
        <title>Draft genome of Aestuariibacter halophilus JC2043.</title>
        <authorList>
            <person name="Emsley S.A."/>
            <person name="Pfannmuller K.M."/>
            <person name="Ushijima B."/>
            <person name="Saw J.H."/>
            <person name="Videau P."/>
        </authorList>
    </citation>
    <scope>NUCLEOTIDE SEQUENCE [LARGE SCALE GENOMIC DNA]</scope>
    <source>
        <strain evidence="11 12">JC2043</strain>
    </source>
</reference>
<keyword evidence="5 9" id="KW-0812">Transmembrane</keyword>
<keyword evidence="6 9" id="KW-1133">Transmembrane helix</keyword>
<keyword evidence="12" id="KW-1185">Reference proteome</keyword>
<feature type="transmembrane region" description="Helical" evidence="9">
    <location>
        <begin position="140"/>
        <end position="162"/>
    </location>
</feature>
<keyword evidence="7 9" id="KW-0472">Membrane</keyword>
<feature type="transmembrane region" description="Helical" evidence="9">
    <location>
        <begin position="20"/>
        <end position="44"/>
    </location>
</feature>
<sequence>MNLISWLSAVRSGIDTANAWLGRMVSVFSVLMVVLTFAIVVLRYGFNLGWIALQESVMYLHASLFLLACSYALQKNEHVRVDIFYRGFSGRRKAWVDLLGAVLLLMPVSVFIFVMCWDYVMTSWQMMERSGEAGGLPLVYALKSLLLLFATSLCLQGVAEVIRNALTLHKGETA</sequence>
<protein>
    <recommendedName>
        <fullName evidence="9">TRAP transporter small permease protein</fullName>
    </recommendedName>
</protein>
<proteinExistence type="inferred from homology"/>
<dbReference type="Proteomes" id="UP001520878">
    <property type="component" value="Unassembled WGS sequence"/>
</dbReference>
<feature type="transmembrane region" description="Helical" evidence="9">
    <location>
        <begin position="56"/>
        <end position="73"/>
    </location>
</feature>
<dbReference type="PANTHER" id="PTHR35011:SF4">
    <property type="entry name" value="SLL1102 PROTEIN"/>
    <property type="match status" value="1"/>
</dbReference>
<evidence type="ECO:0000256" key="9">
    <source>
        <dbReference type="RuleBase" id="RU369079"/>
    </source>
</evidence>
<comment type="subunit">
    <text evidence="9">The complex comprises the extracytoplasmic solute receptor protein and the two transmembrane proteins.</text>
</comment>
<evidence type="ECO:0000313" key="11">
    <source>
        <dbReference type="EMBL" id="MCC2617905.1"/>
    </source>
</evidence>
<dbReference type="InterPro" id="IPR007387">
    <property type="entry name" value="TRAP_DctQ"/>
</dbReference>
<comment type="caution">
    <text evidence="11">The sequence shown here is derived from an EMBL/GenBank/DDBJ whole genome shotgun (WGS) entry which is preliminary data.</text>
</comment>
<evidence type="ECO:0000256" key="3">
    <source>
        <dbReference type="ARBA" id="ARBA00022475"/>
    </source>
</evidence>
<comment type="function">
    <text evidence="9">Part of the tripartite ATP-independent periplasmic (TRAP) transport system.</text>
</comment>
<evidence type="ECO:0000256" key="4">
    <source>
        <dbReference type="ARBA" id="ARBA00022519"/>
    </source>
</evidence>
<evidence type="ECO:0000256" key="1">
    <source>
        <dbReference type="ARBA" id="ARBA00004429"/>
    </source>
</evidence>
<dbReference type="RefSeq" id="WP_229162316.1">
    <property type="nucleotide sequence ID" value="NZ_JAJEWP010000006.1"/>
</dbReference>
<feature type="domain" description="Tripartite ATP-independent periplasmic transporters DctQ component" evidence="10">
    <location>
        <begin position="32"/>
        <end position="165"/>
    </location>
</feature>
<evidence type="ECO:0000256" key="5">
    <source>
        <dbReference type="ARBA" id="ARBA00022692"/>
    </source>
</evidence>
<evidence type="ECO:0000256" key="8">
    <source>
        <dbReference type="ARBA" id="ARBA00038436"/>
    </source>
</evidence>
<organism evidence="11 12">
    <name type="scientific">Fluctibacter halophilus</name>
    <dbReference type="NCBI Taxonomy" id="226011"/>
    <lineage>
        <taxon>Bacteria</taxon>
        <taxon>Pseudomonadati</taxon>
        <taxon>Pseudomonadota</taxon>
        <taxon>Gammaproteobacteria</taxon>
        <taxon>Alteromonadales</taxon>
        <taxon>Alteromonadaceae</taxon>
        <taxon>Fluctibacter</taxon>
    </lineage>
</organism>
<keyword evidence="4 9" id="KW-0997">Cell inner membrane</keyword>
<evidence type="ECO:0000256" key="6">
    <source>
        <dbReference type="ARBA" id="ARBA00022989"/>
    </source>
</evidence>
<evidence type="ECO:0000259" key="10">
    <source>
        <dbReference type="Pfam" id="PF04290"/>
    </source>
</evidence>
<dbReference type="Pfam" id="PF04290">
    <property type="entry name" value="DctQ"/>
    <property type="match status" value="1"/>
</dbReference>
<accession>A0ABS8GBD7</accession>